<organism evidence="2 3">
    <name type="scientific">Arenibacter palladensis</name>
    <dbReference type="NCBI Taxonomy" id="237373"/>
    <lineage>
        <taxon>Bacteria</taxon>
        <taxon>Pseudomonadati</taxon>
        <taxon>Bacteroidota</taxon>
        <taxon>Flavobacteriia</taxon>
        <taxon>Flavobacteriales</taxon>
        <taxon>Flavobacteriaceae</taxon>
        <taxon>Arenibacter</taxon>
    </lineage>
</organism>
<keyword evidence="3" id="KW-1185">Reference proteome</keyword>
<feature type="transmembrane region" description="Helical" evidence="1">
    <location>
        <begin position="647"/>
        <end position="671"/>
    </location>
</feature>
<accession>A0A1M4YQH3</accession>
<keyword evidence="1" id="KW-1133">Transmembrane helix</keyword>
<name>A0A1M4YQH3_9FLAO</name>
<sequence>MMQIQTVLFLLLAAIVALALVLFQYYYKSKRRGKLQVILSFLRFLAIFGTLLLIINPKFKKNEYTLEKTNLVLLADNSTSMMPKDKAQVISDLSSLRKKTEALSEKFNILNYRFGSDLSNSDTLSLTEKSTNITKALAGLNEIFTGTNTAVVLLTDGNQTIGEDYEFYGKRQKFAIYPVVLGDTTKYDDLVIGQINANRYAFLKNKFPLEVFISYDGKEEISSELKVFMDDNLVYKEKISLSNVSNTKIVNTQIEASTVGMKNIKVVISPLPNEKNTANNEKLMALEVLDEKTNVAIISAVQHPDIGALKKSIESNEQRLVTIYKPDTDLGKLQEVDMYILYQPDASFDKVYQQIQLRNSNTFAILGTYTDLNFLNKIQNNFLIETGYPVQELFAIQNAAFSKFDISEFSLEGFPPLVSDAGPVNVLGRGEPLLKMRIRGVDMDQPLMTTVEEESAKHAILVGENIWKWRVQDYRNNQTFKNFDAFLGKLILYLSTTKGKNRFVLDYSPIYNNSSETKIKATYFDEAFAFDSNASINLKVVNKSTNNSMEVPMLLKDGYYEVDLSNLSPGKYDFVATVTKENLSRSGSFSILDFDAEKQFTSSNYDKMDRLANNTAGKLYFPDQIDSLIMALENDPKFVPVQKSKQIVVPLIDFKFLLGIIIAALSLEWFIRKYNGLT</sequence>
<feature type="transmembrane region" description="Helical" evidence="1">
    <location>
        <begin position="6"/>
        <end position="25"/>
    </location>
</feature>
<dbReference type="SUPFAM" id="SSF53300">
    <property type="entry name" value="vWA-like"/>
    <property type="match status" value="1"/>
</dbReference>
<feature type="transmembrane region" description="Helical" evidence="1">
    <location>
        <begin position="37"/>
        <end position="55"/>
    </location>
</feature>
<evidence type="ECO:0000313" key="2">
    <source>
        <dbReference type="EMBL" id="SHF07918.1"/>
    </source>
</evidence>
<dbReference type="Proteomes" id="UP000184406">
    <property type="component" value="Unassembled WGS sequence"/>
</dbReference>
<evidence type="ECO:0000313" key="3">
    <source>
        <dbReference type="Proteomes" id="UP000184406"/>
    </source>
</evidence>
<reference evidence="3" key="1">
    <citation type="submission" date="2016-11" db="EMBL/GenBank/DDBJ databases">
        <authorList>
            <person name="Varghese N."/>
            <person name="Submissions S."/>
        </authorList>
    </citation>
    <scope>NUCLEOTIDE SEQUENCE [LARGE SCALE GENOMIC DNA]</scope>
    <source>
        <strain evidence="3">DSM 17539</strain>
    </source>
</reference>
<dbReference type="RefSeq" id="WP_245802513.1">
    <property type="nucleotide sequence ID" value="NZ_FQUX01000002.1"/>
</dbReference>
<evidence type="ECO:0000256" key="1">
    <source>
        <dbReference type="SAM" id="Phobius"/>
    </source>
</evidence>
<dbReference type="InterPro" id="IPR036465">
    <property type="entry name" value="vWFA_dom_sf"/>
</dbReference>
<keyword evidence="1" id="KW-0472">Membrane</keyword>
<dbReference type="EMBL" id="FQUX01000002">
    <property type="protein sequence ID" value="SHF07918.1"/>
    <property type="molecule type" value="Genomic_DNA"/>
</dbReference>
<protein>
    <recommendedName>
        <fullName evidence="4">von Willebrand factor type A domain-containing protein</fullName>
    </recommendedName>
</protein>
<keyword evidence="1" id="KW-0812">Transmembrane</keyword>
<evidence type="ECO:0008006" key="4">
    <source>
        <dbReference type="Google" id="ProtNLM"/>
    </source>
</evidence>
<dbReference type="AlphaFoldDB" id="A0A1M4YQH3"/>
<dbReference type="PANTHER" id="PTHR37947:SF1">
    <property type="entry name" value="BLL2462 PROTEIN"/>
    <property type="match status" value="1"/>
</dbReference>
<proteinExistence type="predicted"/>
<gene>
    <name evidence="2" type="ORF">SAMN03080594_102532</name>
</gene>
<dbReference type="PANTHER" id="PTHR37947">
    <property type="entry name" value="BLL2462 PROTEIN"/>
    <property type="match status" value="1"/>
</dbReference>